<feature type="transmembrane region" description="Helical" evidence="1">
    <location>
        <begin position="12"/>
        <end position="29"/>
    </location>
</feature>
<keyword evidence="1" id="KW-1133">Transmembrane helix</keyword>
<evidence type="ECO:0008006" key="4">
    <source>
        <dbReference type="Google" id="ProtNLM"/>
    </source>
</evidence>
<evidence type="ECO:0000256" key="1">
    <source>
        <dbReference type="SAM" id="Phobius"/>
    </source>
</evidence>
<keyword evidence="3" id="KW-1185">Reference proteome</keyword>
<reference evidence="2" key="1">
    <citation type="submission" date="2023-10" db="EMBL/GenBank/DDBJ databases">
        <authorList>
            <person name="Chen Y."/>
            <person name="Shah S."/>
            <person name="Dougan E. K."/>
            <person name="Thang M."/>
            <person name="Chan C."/>
        </authorList>
    </citation>
    <scope>NUCLEOTIDE SEQUENCE [LARGE SCALE GENOMIC DNA]</scope>
</reference>
<proteinExistence type="predicted"/>
<keyword evidence="1" id="KW-0812">Transmembrane</keyword>
<organism evidence="2 3">
    <name type="scientific">Prorocentrum cordatum</name>
    <dbReference type="NCBI Taxonomy" id="2364126"/>
    <lineage>
        <taxon>Eukaryota</taxon>
        <taxon>Sar</taxon>
        <taxon>Alveolata</taxon>
        <taxon>Dinophyceae</taxon>
        <taxon>Prorocentrales</taxon>
        <taxon>Prorocentraceae</taxon>
        <taxon>Prorocentrum</taxon>
    </lineage>
</organism>
<gene>
    <name evidence="2" type="ORF">PCOR1329_LOCUS52522</name>
</gene>
<keyword evidence="1" id="KW-0472">Membrane</keyword>
<dbReference type="EMBL" id="CAUYUJ010016393">
    <property type="protein sequence ID" value="CAK0864734.1"/>
    <property type="molecule type" value="Genomic_DNA"/>
</dbReference>
<dbReference type="Proteomes" id="UP001189429">
    <property type="component" value="Unassembled WGS sequence"/>
</dbReference>
<protein>
    <recommendedName>
        <fullName evidence="4">PDZ domain-containing protein</fullName>
    </recommendedName>
</protein>
<evidence type="ECO:0000313" key="2">
    <source>
        <dbReference type="EMBL" id="CAK0864734.1"/>
    </source>
</evidence>
<accession>A0ABN9UXB1</accession>
<evidence type="ECO:0000313" key="3">
    <source>
        <dbReference type="Proteomes" id="UP001189429"/>
    </source>
</evidence>
<name>A0ABN9UXB1_9DINO</name>
<comment type="caution">
    <text evidence="2">The sequence shown here is derived from an EMBL/GenBank/DDBJ whole genome shotgun (WGS) entry which is preliminary data.</text>
</comment>
<sequence length="170" mass="18890">MTNSWEVMVFRRAGMMILMVVIMVCIPMLNAWSLIFVQFLVVVVLVLRVFSWWNMFPVPCLWVLHVLSGVFTTVEGKYFNVVLQKGSPAESIGIDVDPFMDGQMLRITGIKDGSLIKQWNTSNPTKKVKVMDMVVAVNGMGGSVDVMADEIKKNTAIVLRILRGPGHGGS</sequence>